<dbReference type="EMBL" id="JAPDPJ010000102">
    <property type="protein sequence ID" value="MCW3789362.1"/>
    <property type="molecule type" value="Genomic_DNA"/>
</dbReference>
<dbReference type="InterPro" id="IPR006119">
    <property type="entry name" value="Resolv_N"/>
</dbReference>
<dbReference type="AlphaFoldDB" id="A0AAE3SHK4"/>
<dbReference type="PANTHER" id="PTHR30461">
    <property type="entry name" value="DNA-INVERTASE FROM LAMBDOID PROPHAGE"/>
    <property type="match status" value="1"/>
</dbReference>
<accession>A0AAE3SHK4</accession>
<dbReference type="CDD" id="cd03768">
    <property type="entry name" value="SR_ResInv"/>
    <property type="match status" value="1"/>
</dbReference>
<dbReference type="Pfam" id="PF00239">
    <property type="entry name" value="Resolvase"/>
    <property type="match status" value="1"/>
</dbReference>
<evidence type="ECO:0000256" key="5">
    <source>
        <dbReference type="PIRSR" id="PIRSR606118-50"/>
    </source>
</evidence>
<keyword evidence="2" id="KW-0229">DNA integration</keyword>
<keyword evidence="3" id="KW-0238">DNA-binding</keyword>
<evidence type="ECO:0000256" key="4">
    <source>
        <dbReference type="ARBA" id="ARBA00023172"/>
    </source>
</evidence>
<evidence type="ECO:0000313" key="8">
    <source>
        <dbReference type="EMBL" id="MCW3789362.1"/>
    </source>
</evidence>
<dbReference type="GO" id="GO:0000150">
    <property type="term" value="F:DNA strand exchange activity"/>
    <property type="evidence" value="ECO:0007669"/>
    <property type="project" value="InterPro"/>
</dbReference>
<evidence type="ECO:0000256" key="3">
    <source>
        <dbReference type="ARBA" id="ARBA00023125"/>
    </source>
</evidence>
<dbReference type="Gene3D" id="3.40.50.1390">
    <property type="entry name" value="Resolvase, N-terminal catalytic domain"/>
    <property type="match status" value="1"/>
</dbReference>
<dbReference type="PROSITE" id="PS00397">
    <property type="entry name" value="RECOMBINASES_1"/>
    <property type="match status" value="1"/>
</dbReference>
<protein>
    <submittedName>
        <fullName evidence="8">Recombinase family protein</fullName>
    </submittedName>
</protein>
<dbReference type="RefSeq" id="WP_301192917.1">
    <property type="nucleotide sequence ID" value="NZ_JAPDPJ010000102.1"/>
</dbReference>
<feature type="domain" description="Resolvase/invertase-type recombinase catalytic" evidence="7">
    <location>
        <begin position="2"/>
        <end position="140"/>
    </location>
</feature>
<keyword evidence="4" id="KW-0233">DNA recombination</keyword>
<comment type="similarity">
    <text evidence="1">Belongs to the site-specific recombinase resolvase family.</text>
</comment>
<evidence type="ECO:0000313" key="9">
    <source>
        <dbReference type="Proteomes" id="UP001209229"/>
    </source>
</evidence>
<dbReference type="InterPro" id="IPR036162">
    <property type="entry name" value="Resolvase-like_N_sf"/>
</dbReference>
<feature type="active site" description="O-(5'-phospho-DNA)-serine intermediate" evidence="5 6">
    <location>
        <position position="10"/>
    </location>
</feature>
<sequence>MEEVKYIRVSTTDQNTARQENTNLKQYIDKCSGTIPFAERKEGVKLLKDINNGKISAVRVHSIDRMGRNAMDIQKTIDSITSKGINIIIEDLGMNALSGNGCLNPMFKLITDLLANVAQMERESIKKRQSEGIAIAKARGVYSKSRNRKKLSDEDLVAKNKAIVNCLNANMSLQKTAEATGKSIPTICKIKKILIQNV</sequence>
<dbReference type="PANTHER" id="PTHR30461:SF26">
    <property type="entry name" value="RESOLVASE HOMOLOG YNEB"/>
    <property type="match status" value="1"/>
</dbReference>
<evidence type="ECO:0000259" key="7">
    <source>
        <dbReference type="PROSITE" id="PS51736"/>
    </source>
</evidence>
<dbReference type="GO" id="GO:0015074">
    <property type="term" value="P:DNA integration"/>
    <property type="evidence" value="ECO:0007669"/>
    <property type="project" value="UniProtKB-KW"/>
</dbReference>
<dbReference type="SMART" id="SM00857">
    <property type="entry name" value="Resolvase"/>
    <property type="match status" value="1"/>
</dbReference>
<organism evidence="8 9">
    <name type="scientific">Plebeiibacterium sediminum</name>
    <dbReference type="NCBI Taxonomy" id="2992112"/>
    <lineage>
        <taxon>Bacteria</taxon>
        <taxon>Pseudomonadati</taxon>
        <taxon>Bacteroidota</taxon>
        <taxon>Bacteroidia</taxon>
        <taxon>Marinilabiliales</taxon>
        <taxon>Marinilabiliaceae</taxon>
        <taxon>Plebeiibacterium</taxon>
    </lineage>
</organism>
<dbReference type="GO" id="GO:0003677">
    <property type="term" value="F:DNA binding"/>
    <property type="evidence" value="ECO:0007669"/>
    <property type="project" value="UniProtKB-KW"/>
</dbReference>
<dbReference type="Proteomes" id="UP001209229">
    <property type="component" value="Unassembled WGS sequence"/>
</dbReference>
<gene>
    <name evidence="8" type="ORF">OM075_23065</name>
</gene>
<evidence type="ECO:0000256" key="2">
    <source>
        <dbReference type="ARBA" id="ARBA00022908"/>
    </source>
</evidence>
<dbReference type="SUPFAM" id="SSF53041">
    <property type="entry name" value="Resolvase-like"/>
    <property type="match status" value="1"/>
</dbReference>
<comment type="caution">
    <text evidence="8">The sequence shown here is derived from an EMBL/GenBank/DDBJ whole genome shotgun (WGS) entry which is preliminary data.</text>
</comment>
<keyword evidence="9" id="KW-1185">Reference proteome</keyword>
<name>A0AAE3SHK4_9BACT</name>
<dbReference type="PROSITE" id="PS51736">
    <property type="entry name" value="RECOMBINASES_3"/>
    <property type="match status" value="1"/>
</dbReference>
<evidence type="ECO:0000256" key="6">
    <source>
        <dbReference type="PROSITE-ProRule" id="PRU10137"/>
    </source>
</evidence>
<proteinExistence type="inferred from homology"/>
<dbReference type="InterPro" id="IPR006118">
    <property type="entry name" value="Recombinase_CS"/>
</dbReference>
<evidence type="ECO:0000256" key="1">
    <source>
        <dbReference type="ARBA" id="ARBA00009913"/>
    </source>
</evidence>
<reference evidence="8" key="1">
    <citation type="submission" date="2022-10" db="EMBL/GenBank/DDBJ databases">
        <authorList>
            <person name="Yu W.X."/>
        </authorList>
    </citation>
    <scope>NUCLEOTIDE SEQUENCE</scope>
    <source>
        <strain evidence="8">AAT</strain>
    </source>
</reference>
<dbReference type="InterPro" id="IPR050639">
    <property type="entry name" value="SSR_resolvase"/>
</dbReference>